<reference evidence="2 4" key="1">
    <citation type="submission" date="2024-08" db="EMBL/GenBank/DDBJ databases">
        <authorList>
            <person name="Cucini C."/>
            <person name="Frati F."/>
        </authorList>
    </citation>
    <scope>NUCLEOTIDE SEQUENCE [LARGE SCALE GENOMIC DNA]</scope>
</reference>
<comment type="caution">
    <text evidence="2">The sequence shown here is derived from an EMBL/GenBank/DDBJ whole genome shotgun (WGS) entry which is preliminary data.</text>
</comment>
<dbReference type="EMBL" id="CAXLJM020000061">
    <property type="protein sequence ID" value="CAL8119603.1"/>
    <property type="molecule type" value="Genomic_DNA"/>
</dbReference>
<protein>
    <submittedName>
        <fullName evidence="2">Uncharacterized protein</fullName>
    </submittedName>
</protein>
<dbReference type="EMBL" id="CAXLJM020000061">
    <property type="protein sequence ID" value="CAL8119573.1"/>
    <property type="molecule type" value="Genomic_DNA"/>
</dbReference>
<keyword evidence="4" id="KW-1185">Reference proteome</keyword>
<gene>
    <name evidence="2" type="ORF">ODALV1_LOCUS18616</name>
    <name evidence="3" type="ORF">ODALV1_LOCUS18631</name>
</gene>
<accession>A0ABP1R4B4</accession>
<evidence type="ECO:0000313" key="4">
    <source>
        <dbReference type="Proteomes" id="UP001642540"/>
    </source>
</evidence>
<evidence type="ECO:0000313" key="3">
    <source>
        <dbReference type="EMBL" id="CAL8119603.1"/>
    </source>
</evidence>
<organism evidence="2 4">
    <name type="scientific">Orchesella dallaii</name>
    <dbReference type="NCBI Taxonomy" id="48710"/>
    <lineage>
        <taxon>Eukaryota</taxon>
        <taxon>Metazoa</taxon>
        <taxon>Ecdysozoa</taxon>
        <taxon>Arthropoda</taxon>
        <taxon>Hexapoda</taxon>
        <taxon>Collembola</taxon>
        <taxon>Entomobryomorpha</taxon>
        <taxon>Entomobryoidea</taxon>
        <taxon>Orchesellidae</taxon>
        <taxon>Orchesellinae</taxon>
        <taxon>Orchesella</taxon>
    </lineage>
</organism>
<evidence type="ECO:0000313" key="2">
    <source>
        <dbReference type="EMBL" id="CAL8119573.1"/>
    </source>
</evidence>
<proteinExistence type="predicted"/>
<dbReference type="Proteomes" id="UP001642540">
    <property type="component" value="Unassembled WGS sequence"/>
</dbReference>
<feature type="compositionally biased region" description="Polar residues" evidence="1">
    <location>
        <begin position="1"/>
        <end position="14"/>
    </location>
</feature>
<name>A0ABP1R4B4_9HEXA</name>
<sequence>MAPTTKVTSSNGVSRQRESGLMSMETTKRSRYLRHCRSIYRVNLLPRRLMPENPFPRGIAPMTFLPSGAPRPATGGSITPDVLPNDQIASENTPIQVDRSLETKPGEEHKEAGNFFVPPMPLSRRREYVSHHFPRGPAPMTFFLHSDAPRPASGGIISSDVLPNDHITSDYTPLPGERSLQTKPGEEHKEAGNVFVPPMPMSRRREYVSQVLLVRKIRGPLDKMSEIIDGMKRSNQTDINIEELSRNFDMIKRILNVSTNKV</sequence>
<evidence type="ECO:0000256" key="1">
    <source>
        <dbReference type="SAM" id="MobiDB-lite"/>
    </source>
</evidence>
<feature type="region of interest" description="Disordered" evidence="1">
    <location>
        <begin position="1"/>
        <end position="26"/>
    </location>
</feature>